<organism evidence="1 2">
    <name type="scientific">Gossypium arboreum</name>
    <name type="common">Tree cotton</name>
    <name type="synonym">Gossypium nanking</name>
    <dbReference type="NCBI Taxonomy" id="29729"/>
    <lineage>
        <taxon>Eukaryota</taxon>
        <taxon>Viridiplantae</taxon>
        <taxon>Streptophyta</taxon>
        <taxon>Embryophyta</taxon>
        <taxon>Tracheophyta</taxon>
        <taxon>Spermatophyta</taxon>
        <taxon>Magnoliopsida</taxon>
        <taxon>eudicotyledons</taxon>
        <taxon>Gunneridae</taxon>
        <taxon>Pentapetalae</taxon>
        <taxon>rosids</taxon>
        <taxon>malvids</taxon>
        <taxon>Malvales</taxon>
        <taxon>Malvaceae</taxon>
        <taxon>Malvoideae</taxon>
        <taxon>Gossypium</taxon>
    </lineage>
</organism>
<evidence type="ECO:0000313" key="1">
    <source>
        <dbReference type="EMBL" id="KHF98703.1"/>
    </source>
</evidence>
<dbReference type="Proteomes" id="UP000032142">
    <property type="component" value="Unassembled WGS sequence"/>
</dbReference>
<reference evidence="2" key="1">
    <citation type="submission" date="2014-09" db="EMBL/GenBank/DDBJ databases">
        <authorList>
            <person name="Mudge J."/>
            <person name="Ramaraj T."/>
            <person name="Lindquist I.E."/>
            <person name="Bharti A.K."/>
            <person name="Sundararajan A."/>
            <person name="Cameron C.T."/>
            <person name="Woodward J.E."/>
            <person name="May G.D."/>
            <person name="Brubaker C."/>
            <person name="Broadhvest J."/>
            <person name="Wilkins T.A."/>
        </authorList>
    </citation>
    <scope>NUCLEOTIDE SEQUENCE</scope>
    <source>
        <strain evidence="2">cv. AKA8401</strain>
    </source>
</reference>
<name>A0A0B0MGZ1_GOSAR</name>
<proteinExistence type="predicted"/>
<accession>A0A0B0MGZ1</accession>
<evidence type="ECO:0000313" key="2">
    <source>
        <dbReference type="Proteomes" id="UP000032142"/>
    </source>
</evidence>
<dbReference type="AlphaFoldDB" id="A0A0B0MGZ1"/>
<keyword evidence="2" id="KW-1185">Reference proteome</keyword>
<gene>
    <name evidence="1" type="ORF">F383_37750</name>
</gene>
<sequence>MLTSTQLNQTNLCYHIHIYFQDDNYIYNIYFHIEFHISRIYLILYTHIQESFQKHSDYIL</sequence>
<protein>
    <submittedName>
        <fullName evidence="1">Uncharacterized protein</fullName>
    </submittedName>
</protein>
<comment type="caution">
    <text evidence="1">The sequence shown here is derived from an EMBL/GenBank/DDBJ whole genome shotgun (WGS) entry which is preliminary data.</text>
</comment>
<dbReference type="EMBL" id="JRRC01049123">
    <property type="protein sequence ID" value="KHF98703.1"/>
    <property type="molecule type" value="Genomic_DNA"/>
</dbReference>